<evidence type="ECO:0000313" key="2">
    <source>
        <dbReference type="EMBL" id="MBS8122086.1"/>
    </source>
</evidence>
<evidence type="ECO:0000256" key="1">
    <source>
        <dbReference type="SAM" id="Phobius"/>
    </source>
</evidence>
<reference evidence="2 3" key="1">
    <citation type="journal article" date="2021" name="Nat. Commun.">
        <title>Reductive evolution and unique predatory mode in the CPR bacterium Vampirococcus lugosii.</title>
        <authorList>
            <person name="Moreira D."/>
            <person name="Zivanovic Y."/>
            <person name="Lopez-Archilla A.I."/>
            <person name="Iniesto M."/>
            <person name="Lopez-Garcia P."/>
        </authorList>
    </citation>
    <scope>NUCLEOTIDE SEQUENCE [LARGE SCALE GENOMIC DNA]</scope>
    <source>
        <strain evidence="2">Chiprana</strain>
    </source>
</reference>
<name>A0ABS5QLL0_9BACT</name>
<keyword evidence="1" id="KW-0812">Transmembrane</keyword>
<sequence>MNNKKNNLNEELLLIINKYDKIRNILFPSGIYIIIIIVSILFFWFVDFDVNADYMSVKYDNMGGKVDGYSMTGSVFEANNLYIGNDVVDLEVENLNTTLIGGTLEVGDNKINSNSNIINLSGFVFPFNFELDKAYLSSLPVPLYTESGKKKEFIGYLEKILYDDISLDYNKINKPDIIGIKNDVISDFGLKCLNSSKLLNYLCNKNVENFLTNMHLYDFSGYESDLSAIFNNVGDKYKADFCKGINNSIKYQSRNIDYFDNMVNQCDDGLISDLKFSQEYYVFLSELNSVLGTRVYKNNKLNNLKIIIFQRKILLNKTSISLINNYLSFLEELLKKQNLDKMYSKIVFYFNEKYLKNIISDDIKKNPSIMATSKDSVLSIENKISNVSRGDNLVGYEGIRDDEILTIVSGDKGHGAGTDEQINKQTIVSKYDDFLLELSNYIETKRKRSGEKKFTSLGKLTVSYNVDDKVSKKDFDVQVLFYNDYGYDFKIENIKINDNYINQGVNKYMKNLEYISIGDLSEYIAVLIKSEGQDTTYNICYGLREFVSSEDGLKIKDCQDDYISIEYENDYINLSLESNTLISFETNNKNLEKKLSDMSSNKDISDQKVINFISVGYEELVKLNDDSMGLDRQEILSLRSRFKDYLGSEVSINRVIKEGFFMLSFSVNGHEFEGTFDTNMNYRLSRLQIISESDTYRIPGFSVDMVANNRTDFNRFKVDPIEFLKEIDQDSINSYLEDIQEN</sequence>
<feature type="transmembrane region" description="Helical" evidence="1">
    <location>
        <begin position="25"/>
        <end position="46"/>
    </location>
</feature>
<keyword evidence="1" id="KW-1133">Transmembrane helix</keyword>
<keyword evidence="3" id="KW-1185">Reference proteome</keyword>
<dbReference type="EMBL" id="JAEDAM010000039">
    <property type="protein sequence ID" value="MBS8122086.1"/>
    <property type="molecule type" value="Genomic_DNA"/>
</dbReference>
<comment type="caution">
    <text evidence="2">The sequence shown here is derived from an EMBL/GenBank/DDBJ whole genome shotgun (WGS) entry which is preliminary data.</text>
</comment>
<protein>
    <submittedName>
        <fullName evidence="2">Uncharacterized protein</fullName>
    </submittedName>
</protein>
<dbReference type="Proteomes" id="UP000680365">
    <property type="component" value="Unassembled WGS sequence"/>
</dbReference>
<organism evidence="2 3">
    <name type="scientific">Candidatus Vampirococcus lugosii</name>
    <dbReference type="NCBI Taxonomy" id="2789015"/>
    <lineage>
        <taxon>Bacteria</taxon>
        <taxon>Candidatus Absconditibacteriota</taxon>
        <taxon>Vampirococcus</taxon>
    </lineage>
</organism>
<keyword evidence="1" id="KW-0472">Membrane</keyword>
<proteinExistence type="predicted"/>
<evidence type="ECO:0000313" key="3">
    <source>
        <dbReference type="Proteomes" id="UP000680365"/>
    </source>
</evidence>
<dbReference type="RefSeq" id="WP_213349248.1">
    <property type="nucleotide sequence ID" value="NZ_JAEDAM010000039.1"/>
</dbReference>
<accession>A0ABS5QLL0</accession>
<gene>
    <name evidence="2" type="ORF">VAMP_102n60</name>
</gene>